<comment type="caution">
    <text evidence="2">The sequence shown here is derived from an EMBL/GenBank/DDBJ whole genome shotgun (WGS) entry which is preliminary data.</text>
</comment>
<reference evidence="2" key="1">
    <citation type="journal article" date="2020" name="bioRxiv">
        <title>A rank-normalized archaeal taxonomy based on genome phylogeny resolves widespread incomplete and uneven classifications.</title>
        <authorList>
            <person name="Rinke C."/>
            <person name="Chuvochina M."/>
            <person name="Mussig A.J."/>
            <person name="Chaumeil P.-A."/>
            <person name="Waite D.W."/>
            <person name="Whitman W.B."/>
            <person name="Parks D.H."/>
            <person name="Hugenholtz P."/>
        </authorList>
    </citation>
    <scope>NUCLEOTIDE SEQUENCE</scope>
    <source>
        <strain evidence="2">UBA8839</strain>
    </source>
</reference>
<dbReference type="Pfam" id="PF07775">
    <property type="entry name" value="PaRep2b"/>
    <property type="match status" value="1"/>
</dbReference>
<evidence type="ECO:0000259" key="1">
    <source>
        <dbReference type="Pfam" id="PF07775"/>
    </source>
</evidence>
<gene>
    <name evidence="2" type="ORF">HA333_11790</name>
</gene>
<organism evidence="2 3">
    <name type="scientific">Pyrobaculum aerophilum</name>
    <dbReference type="NCBI Taxonomy" id="13773"/>
    <lineage>
        <taxon>Archaea</taxon>
        <taxon>Thermoproteota</taxon>
        <taxon>Thermoprotei</taxon>
        <taxon>Thermoproteales</taxon>
        <taxon>Thermoproteaceae</taxon>
        <taxon>Pyrobaculum</taxon>
    </lineage>
</organism>
<sequence length="535" mass="61003">MLEAVTPVLPTLHKLRDALAEFADAFRVVTREVIRAKFGVDWAYNIRNEMFFKKLNQIIAMAEDYVYRNVAVERGPLEIGWRWPKAIIRFKLGGEEVAYIIMYWTGNRPLAQFRGSREKAERLASVIRALGGEAEVKHVKGAGWVVQLYTDGITAIRHNGWLNAVRSFVDELKDKGLISDERYKQLVKEIETGPNVAKFAGVEFSAHYTNRGIQVNYQPRSEASKDAALNALKARGLKEGIHFTVKEYGGYEIRVADEFYAKALEALAHSGLREGEHYAVYGKRREIRVKAEQKDAAVNALKAAGLEEGKHFAAKWNGQYIIRITYDGLREIQRMALSGDVEAERFIRGLEDVLRRRYGDNAVKKLIEVLSPAREEGTLDLPLAVYDERGNVVARVVDLRYEFVKGKRKDKQPAGQPVSHCAGEDCRLRVVVEYELPSGERRQFKMEWYWKKQQKKKGKTTATYYLESARPTIKDDVEVAVVKALTKRKVEKGQVWLHADQLEALRRFKALKDAIDQWRAGKPQSKSSRDAGRSD</sequence>
<proteinExistence type="predicted"/>
<name>A0A832W5L1_9CREN</name>
<protein>
    <submittedName>
        <fullName evidence="2">PaRep2b protein</fullName>
    </submittedName>
</protein>
<dbReference type="RefSeq" id="WP_011007626.1">
    <property type="nucleotide sequence ID" value="NZ_DUJP01000038.1"/>
</dbReference>
<dbReference type="AlphaFoldDB" id="A0A832W5L1"/>
<evidence type="ECO:0000313" key="2">
    <source>
        <dbReference type="EMBL" id="HII48084.1"/>
    </source>
</evidence>
<evidence type="ECO:0000313" key="3">
    <source>
        <dbReference type="Proteomes" id="UP000651120"/>
    </source>
</evidence>
<feature type="domain" description="PaRep2b" evidence="1">
    <location>
        <begin position="2"/>
        <end position="523"/>
    </location>
</feature>
<dbReference type="GeneID" id="1465389"/>
<dbReference type="InterPro" id="IPR011689">
    <property type="entry name" value="PaRep2b"/>
</dbReference>
<dbReference type="EMBL" id="DUJP01000038">
    <property type="protein sequence ID" value="HII48084.1"/>
    <property type="molecule type" value="Genomic_DNA"/>
</dbReference>
<dbReference type="Proteomes" id="UP000651120">
    <property type="component" value="Unassembled WGS sequence"/>
</dbReference>
<accession>A0A832W5L1</accession>